<keyword evidence="5 6" id="KW-0472">Membrane</keyword>
<comment type="subcellular location">
    <subcellularLocation>
        <location evidence="1">Cell membrane</location>
        <topology evidence="1">Multi-pass membrane protein</topology>
    </subcellularLocation>
</comment>
<dbReference type="Gene3D" id="1.20.1640.10">
    <property type="entry name" value="Multidrug efflux transporter AcrB transmembrane domain"/>
    <property type="match status" value="2"/>
</dbReference>
<proteinExistence type="predicted"/>
<feature type="domain" description="SSD" evidence="7">
    <location>
        <begin position="229"/>
        <end position="357"/>
    </location>
</feature>
<keyword evidence="9" id="KW-1185">Reference proteome</keyword>
<keyword evidence="4 6" id="KW-1133">Transmembrane helix</keyword>
<gene>
    <name evidence="8" type="ORF">Kalk_18070</name>
</gene>
<evidence type="ECO:0000256" key="1">
    <source>
        <dbReference type="ARBA" id="ARBA00004651"/>
    </source>
</evidence>
<dbReference type="EMBL" id="CP022684">
    <property type="protein sequence ID" value="AUM14212.1"/>
    <property type="molecule type" value="Genomic_DNA"/>
</dbReference>
<feature type="transmembrane region" description="Helical" evidence="6">
    <location>
        <begin position="262"/>
        <end position="284"/>
    </location>
</feature>
<feature type="transmembrane region" description="Helical" evidence="6">
    <location>
        <begin position="686"/>
        <end position="709"/>
    </location>
</feature>
<evidence type="ECO:0000256" key="5">
    <source>
        <dbReference type="ARBA" id="ARBA00023136"/>
    </source>
</evidence>
<feature type="transmembrane region" description="Helical" evidence="6">
    <location>
        <begin position="232"/>
        <end position="255"/>
    </location>
</feature>
<evidence type="ECO:0000259" key="7">
    <source>
        <dbReference type="PROSITE" id="PS50156"/>
    </source>
</evidence>
<dbReference type="InterPro" id="IPR004869">
    <property type="entry name" value="MMPL_dom"/>
</dbReference>
<dbReference type="InterPro" id="IPR000731">
    <property type="entry name" value="SSD"/>
</dbReference>
<feature type="transmembrane region" description="Helical" evidence="6">
    <location>
        <begin position="386"/>
        <end position="405"/>
    </location>
</feature>
<dbReference type="GO" id="GO:0005886">
    <property type="term" value="C:plasma membrane"/>
    <property type="evidence" value="ECO:0007669"/>
    <property type="project" value="UniProtKB-SubCell"/>
</dbReference>
<reference evidence="9" key="1">
    <citation type="submission" date="2017-08" db="EMBL/GenBank/DDBJ databases">
        <title>Direct submision.</title>
        <authorList>
            <person name="Kim S.-J."/>
            <person name="Rhee S.-K."/>
        </authorList>
    </citation>
    <scope>NUCLEOTIDE SEQUENCE [LARGE SCALE GENOMIC DNA]</scope>
    <source>
        <strain evidence="9">GI5</strain>
    </source>
</reference>
<dbReference type="Proteomes" id="UP000235116">
    <property type="component" value="Chromosome"/>
</dbReference>
<dbReference type="PANTHER" id="PTHR33406">
    <property type="entry name" value="MEMBRANE PROTEIN MJ1562-RELATED"/>
    <property type="match status" value="1"/>
</dbReference>
<feature type="transmembrane region" description="Helical" evidence="6">
    <location>
        <begin position="335"/>
        <end position="357"/>
    </location>
</feature>
<dbReference type="KEGG" id="kak:Kalk_18070"/>
<dbReference type="AlphaFoldDB" id="A0A2K9LPH1"/>
<keyword evidence="2" id="KW-1003">Cell membrane</keyword>
<protein>
    <recommendedName>
        <fullName evidence="7">SSD domain-containing protein</fullName>
    </recommendedName>
</protein>
<feature type="transmembrane region" description="Helical" evidence="6">
    <location>
        <begin position="304"/>
        <end position="323"/>
    </location>
</feature>
<feature type="transmembrane region" description="Helical" evidence="6">
    <location>
        <begin position="715"/>
        <end position="732"/>
    </location>
</feature>
<evidence type="ECO:0000256" key="2">
    <source>
        <dbReference type="ARBA" id="ARBA00022475"/>
    </source>
</evidence>
<sequence length="761" mass="83693">MKPLRFLHLKLIALFVFCIAVALSPHIPDITYRSEITDYFREDNPEVKNFHNLEADFGVQQSLLILLHSQTGTLLSEQGISNLFTITSKIQALDGVERIQSLLSTAISNNQQDTRSLYRHIKDGGDLSDPILGQLADNVSNSSLLSKNGTVASLQIHFADTEQIETLYPLIRSTLDAAFTTPGLGEVHMLGPVEIKHALHHALMHDGFYLMPLVLITGLGVLWYFLRSWWLVVSGATSIIIALWLTAGIVGLLKLTINQTSALAFCIAFIIALADIIHLLMSFTHQRPDLPPQTAMLNALRSNFMSLFLTSLTTGIGFLSLNGSSSPVFATFGNIAAIGVACAFISAISITSAMAVWRQTNARNQEPDLFQRWSLAINAGRTRLKAYHYGLFYLITIALSCCVFLNDYHNDPLDYFESDSPIINASTLSETEFGIHHPITVQLNSNHRDGIFTPEFLHALNGFESWLDAHPMVSRHNSYSSVLTQLKRHLYQGNLKWSASPNQSSELADLWNLYEMASPDNTAETLGLDKHFQSAVISLGIPKLSSTQLLQLQSDINQWFTNNAPAIKISVTGHAILFASIGKQLTSNMFIGGLLSAMVISLLIGVFLRNMRIGVLSLIPNLFPAGVVYGLWGTSVGVIDIAAAGTLSISLGIVVDDTIHILKRYIGFRESGLPPQLSIEKTFEEVGAALMLTTFILSLGMMVLTLSIFGPNQTTAILMASIIVVALIYDFIMLPDLLERCDGWLFSNYKLRATTPAAQLQ</sequence>
<accession>A0A2K9LPH1</accession>
<evidence type="ECO:0000313" key="9">
    <source>
        <dbReference type="Proteomes" id="UP000235116"/>
    </source>
</evidence>
<dbReference type="PROSITE" id="PS50156">
    <property type="entry name" value="SSD"/>
    <property type="match status" value="1"/>
</dbReference>
<name>A0A2K9LPH1_9GAMM</name>
<dbReference type="InterPro" id="IPR050545">
    <property type="entry name" value="Mycobact_MmpL"/>
</dbReference>
<dbReference type="PANTHER" id="PTHR33406:SF12">
    <property type="entry name" value="BLR2997 PROTEIN"/>
    <property type="match status" value="1"/>
</dbReference>
<dbReference type="SUPFAM" id="SSF82866">
    <property type="entry name" value="Multidrug efflux transporter AcrB transmembrane domain"/>
    <property type="match status" value="2"/>
</dbReference>
<keyword evidence="3 6" id="KW-0812">Transmembrane</keyword>
<dbReference type="Pfam" id="PF03176">
    <property type="entry name" value="MMPL"/>
    <property type="match status" value="2"/>
</dbReference>
<feature type="transmembrane region" description="Helical" evidence="6">
    <location>
        <begin position="207"/>
        <end position="226"/>
    </location>
</feature>
<dbReference type="OrthoDB" id="9803781at2"/>
<organism evidence="8 9">
    <name type="scientific">Ketobacter alkanivorans</name>
    <dbReference type="NCBI Taxonomy" id="1917421"/>
    <lineage>
        <taxon>Bacteria</taxon>
        <taxon>Pseudomonadati</taxon>
        <taxon>Pseudomonadota</taxon>
        <taxon>Gammaproteobacteria</taxon>
        <taxon>Pseudomonadales</taxon>
        <taxon>Ketobacteraceae</taxon>
        <taxon>Ketobacter</taxon>
    </lineage>
</organism>
<evidence type="ECO:0000256" key="3">
    <source>
        <dbReference type="ARBA" id="ARBA00022692"/>
    </source>
</evidence>
<evidence type="ECO:0000256" key="4">
    <source>
        <dbReference type="ARBA" id="ARBA00022989"/>
    </source>
</evidence>
<evidence type="ECO:0000256" key="6">
    <source>
        <dbReference type="SAM" id="Phobius"/>
    </source>
</evidence>
<dbReference type="RefSeq" id="WP_101895586.1">
    <property type="nucleotide sequence ID" value="NZ_CP022684.1"/>
</dbReference>
<feature type="transmembrane region" description="Helical" evidence="6">
    <location>
        <begin position="589"/>
        <end position="608"/>
    </location>
</feature>
<evidence type="ECO:0000313" key="8">
    <source>
        <dbReference type="EMBL" id="AUM14212.1"/>
    </source>
</evidence>